<dbReference type="PANTHER" id="PTHR12993">
    <property type="entry name" value="N-ACETYLGLUCOSAMINYL-PHOSPHATIDYLINOSITOL DE-N-ACETYLASE-RELATED"/>
    <property type="match status" value="1"/>
</dbReference>
<dbReference type="RefSeq" id="WP_113657923.1">
    <property type="nucleotide sequence ID" value="NZ_KZ845664.1"/>
</dbReference>
<accession>A0A364K7I5</accession>
<dbReference type="Gene3D" id="3.40.50.10320">
    <property type="entry name" value="LmbE-like"/>
    <property type="match status" value="1"/>
</dbReference>
<dbReference type="GO" id="GO:0016811">
    <property type="term" value="F:hydrolase activity, acting on carbon-nitrogen (but not peptide) bonds, in linear amides"/>
    <property type="evidence" value="ECO:0007669"/>
    <property type="project" value="TreeGrafter"/>
</dbReference>
<dbReference type="Proteomes" id="UP000251213">
    <property type="component" value="Unassembled WGS sequence"/>
</dbReference>
<dbReference type="Pfam" id="PF02585">
    <property type="entry name" value="PIG-L"/>
    <property type="match status" value="1"/>
</dbReference>
<reference evidence="1 2" key="2">
    <citation type="submission" date="2018-06" db="EMBL/GenBank/DDBJ databases">
        <authorList>
            <person name="Zhirakovskaya E."/>
        </authorList>
    </citation>
    <scope>NUCLEOTIDE SEQUENCE [LARGE SCALE GENOMIC DNA]</scope>
    <source>
        <strain evidence="1 2">FBKL4.011</strain>
    </source>
</reference>
<evidence type="ECO:0000313" key="2">
    <source>
        <dbReference type="Proteomes" id="UP000251213"/>
    </source>
</evidence>
<dbReference type="EMBL" id="QJKK01000002">
    <property type="protein sequence ID" value="RAL26238.1"/>
    <property type="molecule type" value="Genomic_DNA"/>
</dbReference>
<keyword evidence="2" id="KW-1185">Reference proteome</keyword>
<gene>
    <name evidence="1" type="ORF">DL897_04370</name>
</gene>
<protein>
    <submittedName>
        <fullName evidence="1">PIG-L domain-containing protein</fullName>
    </submittedName>
</protein>
<dbReference type="PANTHER" id="PTHR12993:SF11">
    <property type="entry name" value="N-ACETYLGLUCOSAMINYL-PHOSPHATIDYLINOSITOL DE-N-ACETYLASE"/>
    <property type="match status" value="1"/>
</dbReference>
<dbReference type="SUPFAM" id="SSF102588">
    <property type="entry name" value="LmbE-like"/>
    <property type="match status" value="1"/>
</dbReference>
<dbReference type="OrthoDB" id="9790023at2"/>
<dbReference type="InterPro" id="IPR003737">
    <property type="entry name" value="GlcNAc_PI_deacetylase-related"/>
</dbReference>
<evidence type="ECO:0000313" key="1">
    <source>
        <dbReference type="EMBL" id="RAL26238.1"/>
    </source>
</evidence>
<comment type="caution">
    <text evidence="1">The sequence shown here is derived from an EMBL/GenBank/DDBJ whole genome shotgun (WGS) entry which is preliminary data.</text>
</comment>
<organism evidence="1 2">
    <name type="scientific">Thermoflavimicrobium daqui</name>
    <dbReference type="NCBI Taxonomy" id="2137476"/>
    <lineage>
        <taxon>Bacteria</taxon>
        <taxon>Bacillati</taxon>
        <taxon>Bacillota</taxon>
        <taxon>Bacilli</taxon>
        <taxon>Bacillales</taxon>
        <taxon>Thermoactinomycetaceae</taxon>
        <taxon>Thermoflavimicrobium</taxon>
    </lineage>
</organism>
<reference evidence="1 2" key="1">
    <citation type="submission" date="2018-06" db="EMBL/GenBank/DDBJ databases">
        <title>Thermoflavimicrobium daqus sp. nov., a thermophilic microbe isolated from Moutai-flavour Daqu.</title>
        <authorList>
            <person name="Wang X."/>
            <person name="Zhou H."/>
        </authorList>
    </citation>
    <scope>NUCLEOTIDE SEQUENCE [LARGE SCALE GENOMIC DNA]</scope>
    <source>
        <strain evidence="1 2">FBKL4.011</strain>
    </source>
</reference>
<proteinExistence type="predicted"/>
<dbReference type="AlphaFoldDB" id="A0A364K7I5"/>
<name>A0A364K7I5_9BACL</name>
<sequence length="244" mass="27257">MKRILFVFAHPDDESFTTGGTIAKYVAQGDVDIHLICATRGEAGKTGNPPQCTKEELPKVREQELERAAAHLGIHHLHFLPYKDGTLPDVPLEDMSQDIITYMKNTQPQVVVTFAPHGISGHKDHTAISQATFKAVSESNLPSIQKLYYITIPGSVGRQMSRQVNTDPDEAIHTIVDVREYKEPVRKALLEYKTQNMSVDKVFPGIAEGHNTSIPDRNHYILAWPHPPSTIERVENDLFVGIES</sequence>
<dbReference type="InterPro" id="IPR024078">
    <property type="entry name" value="LmbE-like_dom_sf"/>
</dbReference>